<organism evidence="1 2">
    <name type="scientific">Ameca splendens</name>
    <dbReference type="NCBI Taxonomy" id="208324"/>
    <lineage>
        <taxon>Eukaryota</taxon>
        <taxon>Metazoa</taxon>
        <taxon>Chordata</taxon>
        <taxon>Craniata</taxon>
        <taxon>Vertebrata</taxon>
        <taxon>Euteleostomi</taxon>
        <taxon>Actinopterygii</taxon>
        <taxon>Neopterygii</taxon>
        <taxon>Teleostei</taxon>
        <taxon>Neoteleostei</taxon>
        <taxon>Acanthomorphata</taxon>
        <taxon>Ovalentaria</taxon>
        <taxon>Atherinomorphae</taxon>
        <taxon>Cyprinodontiformes</taxon>
        <taxon>Goodeidae</taxon>
        <taxon>Ameca</taxon>
    </lineage>
</organism>
<reference evidence="1 2" key="1">
    <citation type="submission" date="2021-06" db="EMBL/GenBank/DDBJ databases">
        <authorList>
            <person name="Palmer J.M."/>
        </authorList>
    </citation>
    <scope>NUCLEOTIDE SEQUENCE [LARGE SCALE GENOMIC DNA]</scope>
    <source>
        <strain evidence="1 2">AS_MEX2019</strain>
        <tissue evidence="1">Muscle</tissue>
    </source>
</reference>
<feature type="non-terminal residue" evidence="1">
    <location>
        <position position="130"/>
    </location>
</feature>
<accession>A0ABV0XK93</accession>
<evidence type="ECO:0000313" key="1">
    <source>
        <dbReference type="EMBL" id="MEQ2281823.1"/>
    </source>
</evidence>
<gene>
    <name evidence="1" type="ORF">AMECASPLE_034341</name>
</gene>
<proteinExistence type="predicted"/>
<keyword evidence="2" id="KW-1185">Reference proteome</keyword>
<evidence type="ECO:0000313" key="2">
    <source>
        <dbReference type="Proteomes" id="UP001469553"/>
    </source>
</evidence>
<comment type="caution">
    <text evidence="1">The sequence shown here is derived from an EMBL/GenBank/DDBJ whole genome shotgun (WGS) entry which is preliminary data.</text>
</comment>
<dbReference type="Proteomes" id="UP001469553">
    <property type="component" value="Unassembled WGS sequence"/>
</dbReference>
<protein>
    <submittedName>
        <fullName evidence="1">Uncharacterized protein</fullName>
    </submittedName>
</protein>
<name>A0ABV0XK93_9TELE</name>
<sequence>MKGSRGSSSTLLSAADLIEALQPPLVPWVTSVSSSIMDSSLISSLPLLTCVTSLLSCYLPSGLRDQPKEPPNLCSPACPPSNTYRSSEALPSERPNKRDPVPKTSWFFHLVSSTSVDDLLPPDELPSFCD</sequence>
<dbReference type="EMBL" id="JAHRIP010004840">
    <property type="protein sequence ID" value="MEQ2281823.1"/>
    <property type="molecule type" value="Genomic_DNA"/>
</dbReference>